<evidence type="ECO:0000313" key="3">
    <source>
        <dbReference type="EMBL" id="KAJ1202962.1"/>
    </source>
</evidence>
<proteinExistence type="predicted"/>
<dbReference type="EMBL" id="JANPWB010000003">
    <property type="protein sequence ID" value="KAJ1202962.1"/>
    <property type="molecule type" value="Genomic_DNA"/>
</dbReference>
<comment type="caution">
    <text evidence="3">The sequence shown here is derived from an EMBL/GenBank/DDBJ whole genome shotgun (WGS) entry which is preliminary data.</text>
</comment>
<feature type="region of interest" description="Disordered" evidence="1">
    <location>
        <begin position="72"/>
        <end position="108"/>
    </location>
</feature>
<keyword evidence="2" id="KW-0812">Transmembrane</keyword>
<keyword evidence="2" id="KW-1133">Transmembrane helix</keyword>
<keyword evidence="4" id="KW-1185">Reference proteome</keyword>
<evidence type="ECO:0008006" key="5">
    <source>
        <dbReference type="Google" id="ProtNLM"/>
    </source>
</evidence>
<evidence type="ECO:0000313" key="4">
    <source>
        <dbReference type="Proteomes" id="UP001066276"/>
    </source>
</evidence>
<accession>A0AAV7VQL7</accession>
<organism evidence="3 4">
    <name type="scientific">Pleurodeles waltl</name>
    <name type="common">Iberian ribbed newt</name>
    <dbReference type="NCBI Taxonomy" id="8319"/>
    <lineage>
        <taxon>Eukaryota</taxon>
        <taxon>Metazoa</taxon>
        <taxon>Chordata</taxon>
        <taxon>Craniata</taxon>
        <taxon>Vertebrata</taxon>
        <taxon>Euteleostomi</taxon>
        <taxon>Amphibia</taxon>
        <taxon>Batrachia</taxon>
        <taxon>Caudata</taxon>
        <taxon>Salamandroidea</taxon>
        <taxon>Salamandridae</taxon>
        <taxon>Pleurodelinae</taxon>
        <taxon>Pleurodeles</taxon>
    </lineage>
</organism>
<keyword evidence="2" id="KW-0472">Membrane</keyword>
<reference evidence="3" key="1">
    <citation type="journal article" date="2022" name="bioRxiv">
        <title>Sequencing and chromosome-scale assembly of the giantPleurodeles waltlgenome.</title>
        <authorList>
            <person name="Brown T."/>
            <person name="Elewa A."/>
            <person name="Iarovenko S."/>
            <person name="Subramanian E."/>
            <person name="Araus A.J."/>
            <person name="Petzold A."/>
            <person name="Susuki M."/>
            <person name="Suzuki K.-i.T."/>
            <person name="Hayashi T."/>
            <person name="Toyoda A."/>
            <person name="Oliveira C."/>
            <person name="Osipova E."/>
            <person name="Leigh N.D."/>
            <person name="Simon A."/>
            <person name="Yun M.H."/>
        </authorList>
    </citation>
    <scope>NUCLEOTIDE SEQUENCE</scope>
    <source>
        <strain evidence="3">20211129_DDA</strain>
        <tissue evidence="3">Liver</tissue>
    </source>
</reference>
<sequence>MTAAASVLCCTFSESRRQKKNILTFRALYLLSYPVISFWLKVNELCGISKSKASCIGGHVAAGCHGSCPCGATEQKVKSSQRSFSPASTGRRRRKQEGQDGTRTVSGC</sequence>
<protein>
    <recommendedName>
        <fullName evidence="5">Secreted protein</fullName>
    </recommendedName>
</protein>
<dbReference type="AlphaFoldDB" id="A0AAV7VQL7"/>
<evidence type="ECO:0000256" key="1">
    <source>
        <dbReference type="SAM" id="MobiDB-lite"/>
    </source>
</evidence>
<name>A0AAV7VQL7_PLEWA</name>
<feature type="compositionally biased region" description="Polar residues" evidence="1">
    <location>
        <begin position="99"/>
        <end position="108"/>
    </location>
</feature>
<feature type="transmembrane region" description="Helical" evidence="2">
    <location>
        <begin position="23"/>
        <end position="40"/>
    </location>
</feature>
<gene>
    <name evidence="3" type="ORF">NDU88_006757</name>
</gene>
<feature type="compositionally biased region" description="Polar residues" evidence="1">
    <location>
        <begin position="78"/>
        <end position="88"/>
    </location>
</feature>
<dbReference type="Proteomes" id="UP001066276">
    <property type="component" value="Chromosome 2_1"/>
</dbReference>
<evidence type="ECO:0000256" key="2">
    <source>
        <dbReference type="SAM" id="Phobius"/>
    </source>
</evidence>